<feature type="domain" description="G-protein coupled receptors family 1 profile" evidence="12">
    <location>
        <begin position="91"/>
        <end position="437"/>
    </location>
</feature>
<evidence type="ECO:0000256" key="8">
    <source>
        <dbReference type="ARBA" id="ARBA00023224"/>
    </source>
</evidence>
<feature type="transmembrane region" description="Helical" evidence="11">
    <location>
        <begin position="152"/>
        <end position="170"/>
    </location>
</feature>
<dbReference type="Pfam" id="PF00001">
    <property type="entry name" value="7tm_1"/>
    <property type="match status" value="2"/>
</dbReference>
<evidence type="ECO:0000313" key="13">
    <source>
        <dbReference type="EMBL" id="CAD5221781.1"/>
    </source>
</evidence>
<comment type="similarity">
    <text evidence="2 9">Belongs to the G-protein coupled receptor 1 family.</text>
</comment>
<keyword evidence="6 11" id="KW-0472">Membrane</keyword>
<evidence type="ECO:0000256" key="2">
    <source>
        <dbReference type="ARBA" id="ARBA00010663"/>
    </source>
</evidence>
<protein>
    <submittedName>
        <fullName evidence="13">(pine wood nematode) hypothetical protein</fullName>
    </submittedName>
    <submittedName>
        <fullName evidence="17">G_PROTEIN_RECEP_F1_2 domain-containing protein</fullName>
    </submittedName>
</protein>
<dbReference type="eggNOG" id="KOG3656">
    <property type="taxonomic scope" value="Eukaryota"/>
</dbReference>
<dbReference type="GO" id="GO:0016020">
    <property type="term" value="C:membrane"/>
    <property type="evidence" value="ECO:0007669"/>
    <property type="project" value="UniProtKB-SubCell"/>
</dbReference>
<dbReference type="InterPro" id="IPR017452">
    <property type="entry name" value="GPCR_Rhodpsn_7TM"/>
</dbReference>
<dbReference type="AlphaFoldDB" id="A0A1I7SSZ8"/>
<evidence type="ECO:0000256" key="1">
    <source>
        <dbReference type="ARBA" id="ARBA00004141"/>
    </source>
</evidence>
<feature type="transmembrane region" description="Helical" evidence="11">
    <location>
        <begin position="191"/>
        <end position="213"/>
    </location>
</feature>
<dbReference type="PANTHER" id="PTHR24235">
    <property type="entry name" value="NEUROPEPTIDE Y RECEPTOR"/>
    <property type="match status" value="1"/>
</dbReference>
<evidence type="ECO:0000313" key="17">
    <source>
        <dbReference type="WBParaSite" id="BXY_1616600.1"/>
    </source>
</evidence>
<dbReference type="EMBL" id="CAJFDI010000003">
    <property type="protein sequence ID" value="CAD5221781.1"/>
    <property type="molecule type" value="Genomic_DNA"/>
</dbReference>
<feature type="transmembrane region" description="Helical" evidence="11">
    <location>
        <begin position="112"/>
        <end position="132"/>
    </location>
</feature>
<evidence type="ECO:0000256" key="4">
    <source>
        <dbReference type="ARBA" id="ARBA00022989"/>
    </source>
</evidence>
<evidence type="ECO:0000256" key="9">
    <source>
        <dbReference type="RuleBase" id="RU000688"/>
    </source>
</evidence>
<dbReference type="EMBL" id="CAJFCV020000003">
    <property type="protein sequence ID" value="CAG9108824.1"/>
    <property type="molecule type" value="Genomic_DNA"/>
</dbReference>
<dbReference type="Proteomes" id="UP000582659">
    <property type="component" value="Unassembled WGS sequence"/>
</dbReference>
<accession>A0A1I7SSZ8</accession>
<dbReference type="Proteomes" id="UP000659654">
    <property type="component" value="Unassembled WGS sequence"/>
</dbReference>
<evidence type="ECO:0000313" key="16">
    <source>
        <dbReference type="Proteomes" id="UP000659654"/>
    </source>
</evidence>
<evidence type="ECO:0000256" key="6">
    <source>
        <dbReference type="ARBA" id="ARBA00023136"/>
    </source>
</evidence>
<dbReference type="WBParaSite" id="BXY_1616600.1">
    <property type="protein sequence ID" value="BXY_1616600.1"/>
    <property type="gene ID" value="BXY_1616600"/>
</dbReference>
<dbReference type="OrthoDB" id="9046662at2759"/>
<evidence type="ECO:0000313" key="15">
    <source>
        <dbReference type="Proteomes" id="UP000095284"/>
    </source>
</evidence>
<evidence type="ECO:0000256" key="3">
    <source>
        <dbReference type="ARBA" id="ARBA00022692"/>
    </source>
</evidence>
<keyword evidence="4 11" id="KW-1133">Transmembrane helix</keyword>
<organism evidence="15 17">
    <name type="scientific">Bursaphelenchus xylophilus</name>
    <name type="common">Pinewood nematode worm</name>
    <name type="synonym">Aphelenchoides xylophilus</name>
    <dbReference type="NCBI Taxonomy" id="6326"/>
    <lineage>
        <taxon>Eukaryota</taxon>
        <taxon>Metazoa</taxon>
        <taxon>Ecdysozoa</taxon>
        <taxon>Nematoda</taxon>
        <taxon>Chromadorea</taxon>
        <taxon>Rhabditida</taxon>
        <taxon>Tylenchina</taxon>
        <taxon>Tylenchomorpha</taxon>
        <taxon>Aphelenchoidea</taxon>
        <taxon>Aphelenchoididae</taxon>
        <taxon>Bursaphelenchus</taxon>
    </lineage>
</organism>
<dbReference type="InterPro" id="IPR000276">
    <property type="entry name" value="GPCR_Rhodpsn"/>
</dbReference>
<comment type="subcellular location">
    <subcellularLocation>
        <location evidence="1">Membrane</location>
        <topology evidence="1">Multi-pass membrane protein</topology>
    </subcellularLocation>
</comment>
<dbReference type="InterPro" id="IPR000611">
    <property type="entry name" value="NPY_rcpt"/>
</dbReference>
<dbReference type="Gene3D" id="1.20.1070.10">
    <property type="entry name" value="Rhodopsin 7-helix transmembrane proteins"/>
    <property type="match status" value="1"/>
</dbReference>
<keyword evidence="3 9" id="KW-0812">Transmembrane</keyword>
<feature type="transmembrane region" description="Helical" evidence="11">
    <location>
        <begin position="79"/>
        <end position="100"/>
    </location>
</feature>
<dbReference type="Proteomes" id="UP000095284">
    <property type="component" value="Unplaced"/>
</dbReference>
<gene>
    <name evidence="13" type="ORF">BXYJ_LOCUS6849</name>
</gene>
<evidence type="ECO:0000256" key="7">
    <source>
        <dbReference type="ARBA" id="ARBA00023170"/>
    </source>
</evidence>
<dbReference type="SMART" id="SM01381">
    <property type="entry name" value="7TM_GPCR_Srsx"/>
    <property type="match status" value="1"/>
</dbReference>
<name>A0A1I7SSZ8_BURXY</name>
<evidence type="ECO:0000256" key="5">
    <source>
        <dbReference type="ARBA" id="ARBA00023040"/>
    </source>
</evidence>
<dbReference type="PANTHER" id="PTHR24235:SF3">
    <property type="entry name" value="G-PROTEIN COUPLED RECEPTOR NPR-8-RELATED"/>
    <property type="match status" value="1"/>
</dbReference>
<dbReference type="PROSITE" id="PS50262">
    <property type="entry name" value="G_PROTEIN_RECEP_F1_2"/>
    <property type="match status" value="1"/>
</dbReference>
<evidence type="ECO:0000256" key="11">
    <source>
        <dbReference type="SAM" id="Phobius"/>
    </source>
</evidence>
<reference evidence="17" key="1">
    <citation type="submission" date="2016-11" db="UniProtKB">
        <authorList>
            <consortium name="WormBaseParasite"/>
        </authorList>
    </citation>
    <scope>IDENTIFICATION</scope>
</reference>
<sequence length="551" mass="62651">MDYLMDVLFGEHSSALDVVMFMSIDDIDRRCPRGINASLVSDTSWQLAPFDDACLNTFFQRMNAHLRKYNEWEEMLYTFLYFLISFFALVGNGVVILAVIRKKEMRTNRNVLIVNLALSNLMLALTTIPFLWLPSIDFEFPYSKFFCKFANALPGSNIYCSTLTISVMAIDRYYSVKQMNVGTVNQTCVKGIILSVMIWVFSFLLSFPLLIYYDTTMLYVFKDVMVYDSERNTTQLRSYGWRQCRLSPGGSAADDDLNSIDADAQARMIQLVMSLMQVLFLYVVPLVVLSIFNVKLTRFLKTNAKHMNRNRNGTLRRESVMIQCNKSNTYAVKESPKKTRNALSLETEISTSTPPTPRVESATPAERASDRRRNRTTMLLIAMAGSYAVLWFPFTLVSMLIDMDILYLENGAAIIERIDQSCKLISILSIGVNPFLYGFLNTNFRHEFTDIFNSLIRCSASQRPQRSRGNVYAAIQPNMGHRSASFFESLQSACGSMFSLKGRPSLEQPSLRSPECSKSMSSEGCVLHVFATGEALRQEHEQQLLSVRPNN</sequence>
<feature type="region of interest" description="Disordered" evidence="10">
    <location>
        <begin position="346"/>
        <end position="370"/>
    </location>
</feature>
<dbReference type="PRINTS" id="PR01012">
    <property type="entry name" value="NRPEPTIDEYR"/>
</dbReference>
<dbReference type="SUPFAM" id="SSF81321">
    <property type="entry name" value="Family A G protein-coupled receptor-like"/>
    <property type="match status" value="1"/>
</dbReference>
<reference evidence="14" key="2">
    <citation type="submission" date="2020-08" db="EMBL/GenBank/DDBJ databases">
        <authorList>
            <person name="Kikuchi T."/>
        </authorList>
    </citation>
    <scope>NUCLEOTIDE SEQUENCE</scope>
    <source>
        <strain evidence="13">Ka4C1</strain>
    </source>
</reference>
<evidence type="ECO:0000259" key="12">
    <source>
        <dbReference type="PROSITE" id="PS50262"/>
    </source>
</evidence>
<keyword evidence="5 9" id="KW-0297">G-protein coupled receptor</keyword>
<keyword evidence="8 9" id="KW-0807">Transducer</keyword>
<dbReference type="PRINTS" id="PR00237">
    <property type="entry name" value="GPCRRHODOPSN"/>
</dbReference>
<proteinExistence type="inferred from homology"/>
<keyword evidence="16" id="KW-1185">Reference proteome</keyword>
<keyword evidence="7 9" id="KW-0675">Receptor</keyword>
<dbReference type="GO" id="GO:0004983">
    <property type="term" value="F:neuropeptide Y receptor activity"/>
    <property type="evidence" value="ECO:0007669"/>
    <property type="project" value="InterPro"/>
</dbReference>
<feature type="transmembrane region" description="Helical" evidence="11">
    <location>
        <begin position="268"/>
        <end position="292"/>
    </location>
</feature>
<evidence type="ECO:0000256" key="10">
    <source>
        <dbReference type="SAM" id="MobiDB-lite"/>
    </source>
</evidence>
<feature type="transmembrane region" description="Helical" evidence="11">
    <location>
        <begin position="377"/>
        <end position="401"/>
    </location>
</feature>
<evidence type="ECO:0000313" key="14">
    <source>
        <dbReference type="EMBL" id="CAG9108824.1"/>
    </source>
</evidence>
<dbReference type="PROSITE" id="PS00237">
    <property type="entry name" value="G_PROTEIN_RECEP_F1_1"/>
    <property type="match status" value="1"/>
</dbReference>